<evidence type="ECO:0000259" key="2">
    <source>
        <dbReference type="PROSITE" id="PS51272"/>
    </source>
</evidence>
<feature type="chain" id="PRO_5046470078" evidence="1">
    <location>
        <begin position="30"/>
        <end position="1128"/>
    </location>
</feature>
<proteinExistence type="predicted"/>
<dbReference type="InterPro" id="IPR001119">
    <property type="entry name" value="SLH_dom"/>
</dbReference>
<dbReference type="Proteomes" id="UP001175097">
    <property type="component" value="Unassembled WGS sequence"/>
</dbReference>
<organism evidence="3 4">
    <name type="scientific">Sporosarcina highlanderae</name>
    <dbReference type="NCBI Taxonomy" id="3035916"/>
    <lineage>
        <taxon>Bacteria</taxon>
        <taxon>Bacillati</taxon>
        <taxon>Bacillota</taxon>
        <taxon>Bacilli</taxon>
        <taxon>Bacillales</taxon>
        <taxon>Caryophanaceae</taxon>
        <taxon>Sporosarcina</taxon>
    </lineage>
</organism>
<keyword evidence="1" id="KW-0732">Signal</keyword>
<keyword evidence="4" id="KW-1185">Reference proteome</keyword>
<dbReference type="PROSITE" id="PS51272">
    <property type="entry name" value="SLH"/>
    <property type="match status" value="3"/>
</dbReference>
<name>A0ABT8JUD1_9BACL</name>
<reference evidence="3" key="1">
    <citation type="submission" date="2023-03" db="EMBL/GenBank/DDBJ databases">
        <title>MT1 and MT2 Draft Genomes of Novel Species.</title>
        <authorList>
            <person name="Venkateswaran K."/>
        </authorList>
    </citation>
    <scope>NUCLEOTIDE SEQUENCE</scope>
    <source>
        <strain evidence="3">F6_3S_P_2</strain>
    </source>
</reference>
<evidence type="ECO:0000313" key="4">
    <source>
        <dbReference type="Proteomes" id="UP001175097"/>
    </source>
</evidence>
<dbReference type="SMART" id="SM00710">
    <property type="entry name" value="PbH1"/>
    <property type="match status" value="6"/>
</dbReference>
<dbReference type="InterPro" id="IPR051465">
    <property type="entry name" value="Cell_Envelope_Struct_Comp"/>
</dbReference>
<evidence type="ECO:0000313" key="3">
    <source>
        <dbReference type="EMBL" id="MDN4608768.1"/>
    </source>
</evidence>
<dbReference type="RefSeq" id="WP_301245093.1">
    <property type="nucleotide sequence ID" value="NZ_JAROCC010000014.1"/>
</dbReference>
<protein>
    <submittedName>
        <fullName evidence="3">S-layer homology domain-containing protein</fullName>
    </submittedName>
</protein>
<dbReference type="InterPro" id="IPR011050">
    <property type="entry name" value="Pectin_lyase_fold/virulence"/>
</dbReference>
<dbReference type="PANTHER" id="PTHR43308:SF5">
    <property type="entry name" value="S-LAYER PROTEIN _ PEPTIDOGLYCAN ENDO-BETA-N-ACETYLGLUCOSAMINIDASE"/>
    <property type="match status" value="1"/>
</dbReference>
<feature type="signal peptide" evidence="1">
    <location>
        <begin position="1"/>
        <end position="29"/>
    </location>
</feature>
<dbReference type="EMBL" id="JAROCC010000014">
    <property type="protein sequence ID" value="MDN4608768.1"/>
    <property type="molecule type" value="Genomic_DNA"/>
</dbReference>
<dbReference type="SUPFAM" id="SSF51126">
    <property type="entry name" value="Pectin lyase-like"/>
    <property type="match status" value="1"/>
</dbReference>
<comment type="caution">
    <text evidence="3">The sequence shown here is derived from an EMBL/GenBank/DDBJ whole genome shotgun (WGS) entry which is preliminary data.</text>
</comment>
<dbReference type="InterPro" id="IPR006626">
    <property type="entry name" value="PbH1"/>
</dbReference>
<sequence>MVSKHKNFKLLTSAAVVTSAIVAPAVASAAPSYFKDVSSSHVAYDSIMYLSGKGIINGFADGTFKPSEKVTRGQAAKILATSLNLDLNNVKNPRFHDVPTTHGFYKYVAALYNAGIIDGYSNGNFGVNDPLSRGQMAKILALAYELEKQPLRSVKFSDVPTNAFYAVYLQSLIDNKITFGVTPTRFAPNQTVDRGQMAMFVHRSMLATKRTDTVNATISTFDGYTLQTDKGFYEIPTSLRYFFSSQNFNALRNATISFEHDKGAITSITTLELKNSGTSSNIITLYGNNTTLNGNLTINADYLNVRDLTVNKNVSFSSGTQNYFTGDTLNIKGSTTLNDYTTPTNRTLNFTFNNSTLNTVHLSKSNTNFTLTNKSFAQSITMKANGTFRTNDTSRVNEVSVEGSVSEVAIYSNNVPKLSVATNRDVTLNGSGAFINVTILTNRLVTLNTSGTISVLDIPRDGYVNVGTQTWVTNVLIPWNTTIRNVIRNYDSAMYRIDRINGALNPDRTPPYAPPAVYDITIRTASMDANGAISMTFDQNPTKYKMTTKTPMYFGDVKSNQTLELTNLSIANGTYTNGQAGTFVWNEGKNQYSTSYSTVATSGNYKTITFYEDIRLRNKVFEITYRVSSLGLEIATDFTDNTVTFLNNTTFSVVGTSGSYTSIAGTKISVPTGTVTNETELQRAISLKVPEIVISRDITITKHVTINYPNVKIQAINGAEIKVSDGFRYRAEEAAITFDENAKNAKLQNVKLVGHSSTRGHGILVNADSVTFDNTEVANFQGFNIVTDNTSLITMNKVKLSNSNKGGLQVYTSKTSTATNVTMTNVETTNNQLGGIHLVADRGNSKVIINGKDNKHNDQYKGVPAPAFWTEGNGAFEFKLADFNLYTKIQNEYYHIDNEVELSHAFTEAIKTKTDKQTPKMNIANNFTLNKSFNFNEAVSINGNGKTITLNSKGDPKKGAEGLLISSTVVIDNLNFTSGKDMKDHLIEVIGNGASLALSNSALQDSTLGAIYVGNSDKKATKEKLTLKGNIVFTNNVVGGVGATDGVTINAIDAKITYAPSKLTNNVVYKRLNQKDSIKVDPIFWADTLDVKFELPKGFNKNEVFRDKNDNKILSNERNPATEVIYSR</sequence>
<evidence type="ECO:0000256" key="1">
    <source>
        <dbReference type="SAM" id="SignalP"/>
    </source>
</evidence>
<accession>A0ABT8JUD1</accession>
<gene>
    <name evidence="3" type="ORF">P5G49_15010</name>
</gene>
<feature type="domain" description="SLH" evidence="2">
    <location>
        <begin position="95"/>
        <end position="154"/>
    </location>
</feature>
<dbReference type="Pfam" id="PF00395">
    <property type="entry name" value="SLH"/>
    <property type="match status" value="3"/>
</dbReference>
<feature type="domain" description="SLH" evidence="2">
    <location>
        <begin position="30"/>
        <end position="93"/>
    </location>
</feature>
<dbReference type="PANTHER" id="PTHR43308">
    <property type="entry name" value="OUTER MEMBRANE PROTEIN ALPHA-RELATED"/>
    <property type="match status" value="1"/>
</dbReference>
<feature type="domain" description="SLH" evidence="2">
    <location>
        <begin position="155"/>
        <end position="215"/>
    </location>
</feature>